<dbReference type="InterPro" id="IPR050736">
    <property type="entry name" value="Sensor_HK_Regulatory"/>
</dbReference>
<feature type="compositionally biased region" description="Basic and acidic residues" evidence="7">
    <location>
        <begin position="308"/>
        <end position="317"/>
    </location>
</feature>
<dbReference type="InterPro" id="IPR035965">
    <property type="entry name" value="PAS-like_dom_sf"/>
</dbReference>
<proteinExistence type="predicted"/>
<dbReference type="AlphaFoldDB" id="A0A8A2VI78"/>
<reference evidence="9 10" key="1">
    <citation type="submission" date="2021-03" db="EMBL/GenBank/DDBJ databases">
        <title>Haloterrigena longa sp. nov. and Haloterrigena limicola sp. nov., extremely halophilic archaea isolated from a salt lake.</title>
        <authorList>
            <person name="Henglin C."/>
        </authorList>
    </citation>
    <scope>NUCLEOTIDE SEQUENCE [LARGE SCALE GENOMIC DNA]</scope>
    <source>
        <strain evidence="9 10">KZCA68</strain>
    </source>
</reference>
<evidence type="ECO:0000256" key="6">
    <source>
        <dbReference type="ARBA" id="ARBA00023012"/>
    </source>
</evidence>
<dbReference type="InterPro" id="IPR003594">
    <property type="entry name" value="HATPase_dom"/>
</dbReference>
<dbReference type="InterPro" id="IPR036890">
    <property type="entry name" value="HATPase_C_sf"/>
</dbReference>
<keyword evidence="4" id="KW-0808">Transferase</keyword>
<keyword evidence="3" id="KW-0597">Phosphoprotein</keyword>
<evidence type="ECO:0000256" key="2">
    <source>
        <dbReference type="ARBA" id="ARBA00012438"/>
    </source>
</evidence>
<dbReference type="KEGG" id="hakz:J0X25_03655"/>
<dbReference type="PANTHER" id="PTHR43711">
    <property type="entry name" value="TWO-COMPONENT HISTIDINE KINASE"/>
    <property type="match status" value="1"/>
</dbReference>
<dbReference type="Gene3D" id="1.10.287.130">
    <property type="match status" value="1"/>
</dbReference>
<protein>
    <recommendedName>
        <fullName evidence="2">histidine kinase</fullName>
        <ecNumber evidence="2">2.7.13.3</ecNumber>
    </recommendedName>
</protein>
<dbReference type="InterPro" id="IPR003661">
    <property type="entry name" value="HisK_dim/P_dom"/>
</dbReference>
<keyword evidence="5 9" id="KW-0418">Kinase</keyword>
<sequence length="399" mass="43987">MKYVTDRITDEPSTNERSGSAVILETLLQRLPVGVIVEGTDREIIAVNPALCDILGVNAEPSAFVGRDCARVAERQQDLFADSDGFVARIETILERREPVYDEELRLADGRTLERSYVPYALPEGDANLWLYRDVSDRKERQRRLERQNERLAEFVSVVTHDIRNPLNVASANLELAAEEHDSDELDAAASALERMELLIEDLLVLAREGEVIGDTEPVALADLARECWAAVETGDATLEVDVDRTVSGDRSRLAQVFENLFRNSVEHGSTSHSEPDGSEDAVEHGSTSPPSEAQEDGVEHGSTGSRLRADSLEHDSPGVTVTVGTIADGFYVEDDGRGVPEDDRQRIFDREYSTAEDGTGQGLRIVERIVDAHGWEIDLGESNRGGARFEITGVQFVD</sequence>
<dbReference type="Pfam" id="PF00512">
    <property type="entry name" value="HisKA"/>
    <property type="match status" value="1"/>
</dbReference>
<evidence type="ECO:0000313" key="10">
    <source>
        <dbReference type="Proteomes" id="UP000663203"/>
    </source>
</evidence>
<dbReference type="Gene3D" id="3.30.565.10">
    <property type="entry name" value="Histidine kinase-like ATPase, C-terminal domain"/>
    <property type="match status" value="1"/>
</dbReference>
<dbReference type="InterPro" id="IPR004358">
    <property type="entry name" value="Sig_transdc_His_kin-like_C"/>
</dbReference>
<evidence type="ECO:0000256" key="7">
    <source>
        <dbReference type="SAM" id="MobiDB-lite"/>
    </source>
</evidence>
<gene>
    <name evidence="9" type="ORF">J0X25_03655</name>
</gene>
<dbReference type="Proteomes" id="UP000663203">
    <property type="component" value="Chromosome"/>
</dbReference>
<dbReference type="NCBIfam" id="TIGR00229">
    <property type="entry name" value="sensory_box"/>
    <property type="match status" value="1"/>
</dbReference>
<dbReference type="RefSeq" id="WP_207289772.1">
    <property type="nucleotide sequence ID" value="NZ_CP071462.1"/>
</dbReference>
<dbReference type="SMART" id="SM00387">
    <property type="entry name" value="HATPase_c"/>
    <property type="match status" value="1"/>
</dbReference>
<dbReference type="PROSITE" id="PS50109">
    <property type="entry name" value="HIS_KIN"/>
    <property type="match status" value="1"/>
</dbReference>
<keyword evidence="10" id="KW-1185">Reference proteome</keyword>
<evidence type="ECO:0000313" key="9">
    <source>
        <dbReference type="EMBL" id="QSX00075.1"/>
    </source>
</evidence>
<accession>A0A8A2VI78</accession>
<dbReference type="SUPFAM" id="SSF55874">
    <property type="entry name" value="ATPase domain of HSP90 chaperone/DNA topoisomerase II/histidine kinase"/>
    <property type="match status" value="1"/>
</dbReference>
<feature type="domain" description="Histidine kinase" evidence="8">
    <location>
        <begin position="158"/>
        <end position="393"/>
    </location>
</feature>
<evidence type="ECO:0000256" key="3">
    <source>
        <dbReference type="ARBA" id="ARBA00022553"/>
    </source>
</evidence>
<comment type="catalytic activity">
    <reaction evidence="1">
        <text>ATP + protein L-histidine = ADP + protein N-phospho-L-histidine.</text>
        <dbReference type="EC" id="2.7.13.3"/>
    </reaction>
</comment>
<name>A0A8A2VI78_9EURY</name>
<dbReference type="SUPFAM" id="SSF47384">
    <property type="entry name" value="Homodimeric domain of signal transducing histidine kinase"/>
    <property type="match status" value="1"/>
</dbReference>
<dbReference type="SUPFAM" id="SSF55785">
    <property type="entry name" value="PYP-like sensor domain (PAS domain)"/>
    <property type="match status" value="1"/>
</dbReference>
<evidence type="ECO:0000256" key="4">
    <source>
        <dbReference type="ARBA" id="ARBA00022679"/>
    </source>
</evidence>
<organism evidence="9 10">
    <name type="scientific">Haloterrigena alkaliphila</name>
    <dbReference type="NCBI Taxonomy" id="2816475"/>
    <lineage>
        <taxon>Archaea</taxon>
        <taxon>Methanobacteriati</taxon>
        <taxon>Methanobacteriota</taxon>
        <taxon>Stenosarchaea group</taxon>
        <taxon>Halobacteria</taxon>
        <taxon>Halobacteriales</taxon>
        <taxon>Natrialbaceae</taxon>
        <taxon>Haloterrigena</taxon>
    </lineage>
</organism>
<dbReference type="Pfam" id="PF02518">
    <property type="entry name" value="HATPase_c"/>
    <property type="match status" value="1"/>
</dbReference>
<dbReference type="PRINTS" id="PR00344">
    <property type="entry name" value="BCTRLSENSOR"/>
</dbReference>
<dbReference type="SMART" id="SM00388">
    <property type="entry name" value="HisKA"/>
    <property type="match status" value="1"/>
</dbReference>
<dbReference type="GO" id="GO:0000155">
    <property type="term" value="F:phosphorelay sensor kinase activity"/>
    <property type="evidence" value="ECO:0007669"/>
    <property type="project" value="InterPro"/>
</dbReference>
<dbReference type="EC" id="2.7.13.3" evidence="2"/>
<dbReference type="PANTHER" id="PTHR43711:SF1">
    <property type="entry name" value="HISTIDINE KINASE 1"/>
    <property type="match status" value="1"/>
</dbReference>
<feature type="region of interest" description="Disordered" evidence="7">
    <location>
        <begin position="266"/>
        <end position="321"/>
    </location>
</feature>
<keyword evidence="6" id="KW-0902">Two-component regulatory system</keyword>
<dbReference type="Gene3D" id="3.30.450.20">
    <property type="entry name" value="PAS domain"/>
    <property type="match status" value="1"/>
</dbReference>
<dbReference type="InterPro" id="IPR000014">
    <property type="entry name" value="PAS"/>
</dbReference>
<evidence type="ECO:0000256" key="1">
    <source>
        <dbReference type="ARBA" id="ARBA00000085"/>
    </source>
</evidence>
<dbReference type="InterPro" id="IPR005467">
    <property type="entry name" value="His_kinase_dom"/>
</dbReference>
<dbReference type="EMBL" id="CP071462">
    <property type="protein sequence ID" value="QSX00075.1"/>
    <property type="molecule type" value="Genomic_DNA"/>
</dbReference>
<evidence type="ECO:0000259" key="8">
    <source>
        <dbReference type="PROSITE" id="PS50109"/>
    </source>
</evidence>
<dbReference type="GeneID" id="63186370"/>
<dbReference type="InterPro" id="IPR036097">
    <property type="entry name" value="HisK_dim/P_sf"/>
</dbReference>
<dbReference type="InterPro" id="IPR013656">
    <property type="entry name" value="PAS_4"/>
</dbReference>
<evidence type="ECO:0000256" key="5">
    <source>
        <dbReference type="ARBA" id="ARBA00022777"/>
    </source>
</evidence>
<dbReference type="Pfam" id="PF08448">
    <property type="entry name" value="PAS_4"/>
    <property type="match status" value="1"/>
</dbReference>
<dbReference type="CDD" id="cd00082">
    <property type="entry name" value="HisKA"/>
    <property type="match status" value="1"/>
</dbReference>